<dbReference type="AlphaFoldDB" id="Q32RR7"/>
<dbReference type="GeneID" id="4108575"/>
<feature type="domain" description="Bacteriophage/plasmid primase P4 C-terminal" evidence="1">
    <location>
        <begin position="8"/>
        <end position="77"/>
    </location>
</feature>
<organism evidence="2">
    <name type="scientific">Staurastrum punctulatum</name>
    <name type="common">Green alga</name>
    <name type="synonym">Cosmoastrum punctulatum</name>
    <dbReference type="NCBI Taxonomy" id="102822"/>
    <lineage>
        <taxon>Eukaryota</taxon>
        <taxon>Viridiplantae</taxon>
        <taxon>Streptophyta</taxon>
        <taxon>Zygnematophyceae</taxon>
        <taxon>Zygnematophycidae</taxon>
        <taxon>Desmidiales</taxon>
        <taxon>Desmidiaceae</taxon>
        <taxon>Staurastrum</taxon>
    </lineage>
</organism>
<sequence length="108" mass="12452">MEPLALEQKLLDKIHDIDPSSIRDSVITGTMNLLAIKLKRNISEPPARLINFKNGMFDTKTLRLMPHDSKFYFTHMTIGEDFSMTSTPPRKFVLFEINLLVLDPTYLI</sequence>
<reference evidence="2" key="2">
    <citation type="journal article" date="2005" name="BMC Biol.">
        <title>The complete chloroplast DNA sequences of the charophycean green algae Staurastrum and Zygnema reveal that the chloroplast genome underwent extensive changes during the evolution of the Zygnematales.</title>
        <authorList>
            <person name="Turmel M."/>
            <person name="Otis C."/>
            <person name="Lemieux C."/>
        </authorList>
    </citation>
    <scope>NUCLEOTIDE SEQUENCE</scope>
</reference>
<dbReference type="RefSeq" id="YP_636459.1">
    <property type="nucleotide sequence ID" value="NC_008116.1"/>
</dbReference>
<keyword evidence="2" id="KW-0934">Plastid</keyword>
<evidence type="ECO:0000259" key="1">
    <source>
        <dbReference type="Pfam" id="PF08706"/>
    </source>
</evidence>
<gene>
    <name evidence="2" type="primary">orf108a</name>
</gene>
<dbReference type="InterPro" id="IPR014818">
    <property type="entry name" value="Phage/plasmid_primase_P4_C"/>
</dbReference>
<proteinExistence type="predicted"/>
<dbReference type="EMBL" id="AY958085">
    <property type="protein sequence ID" value="AAX45772.1"/>
    <property type="molecule type" value="Genomic_DNA"/>
</dbReference>
<keyword evidence="2" id="KW-0150">Chloroplast</keyword>
<name>Q32RR7_STAPU</name>
<reference evidence="2" key="1">
    <citation type="journal article" date="2002" name="J. Phycol.">
        <title>Phylogenetic relationships among streptophytes as inferred from chloroplast small and large subunit rRNA gene sequences.</title>
        <authorList>
            <person name="Turmel M."/>
            <person name="Ehara M."/>
            <person name="Otis C."/>
            <person name="Lemieux C."/>
        </authorList>
    </citation>
    <scope>NUCLEOTIDE SEQUENCE</scope>
</reference>
<protein>
    <submittedName>
        <fullName evidence="2">Uncharacterized protein orf108a</fullName>
    </submittedName>
</protein>
<accession>Q32RR7</accession>
<dbReference type="Pfam" id="PF08706">
    <property type="entry name" value="D5_N"/>
    <property type="match status" value="1"/>
</dbReference>
<evidence type="ECO:0000313" key="2">
    <source>
        <dbReference type="EMBL" id="AAX45772.1"/>
    </source>
</evidence>
<geneLocation type="chloroplast" evidence="2"/>